<dbReference type="GO" id="GO:0031106">
    <property type="term" value="P:septin ring organization"/>
    <property type="evidence" value="ECO:0007669"/>
    <property type="project" value="TreeGrafter"/>
</dbReference>
<feature type="region of interest" description="Disordered" evidence="2">
    <location>
        <begin position="491"/>
        <end position="524"/>
    </location>
</feature>
<dbReference type="PANTHER" id="PTHR21538">
    <property type="entry name" value="ANILLIN/RHOTEKIN RTKN"/>
    <property type="match status" value="1"/>
</dbReference>
<dbReference type="InterPro" id="IPR012966">
    <property type="entry name" value="AHD"/>
</dbReference>
<feature type="compositionally biased region" description="Low complexity" evidence="2">
    <location>
        <begin position="640"/>
        <end position="655"/>
    </location>
</feature>
<keyword evidence="5" id="KW-1185">Reference proteome</keyword>
<dbReference type="InterPro" id="IPR051364">
    <property type="entry name" value="Cytokinesis/Rho-signaling"/>
</dbReference>
<protein>
    <submittedName>
        <fullName evidence="6">Rhotekin-like</fullName>
    </submittedName>
</protein>
<dbReference type="GeneID" id="120063047"/>
<feature type="region of interest" description="Disordered" evidence="2">
    <location>
        <begin position="640"/>
        <end position="674"/>
    </location>
</feature>
<dbReference type="SUPFAM" id="SSF50729">
    <property type="entry name" value="PH domain-like"/>
    <property type="match status" value="1"/>
</dbReference>
<keyword evidence="1" id="KW-0175">Coiled coil</keyword>
<dbReference type="FunFam" id="2.30.29.30:FF:000839">
    <property type="entry name" value="Si:dkey-40c11.1"/>
    <property type="match status" value="1"/>
</dbReference>
<dbReference type="GO" id="GO:0000915">
    <property type="term" value="P:actomyosin contractile ring assembly"/>
    <property type="evidence" value="ECO:0007669"/>
    <property type="project" value="TreeGrafter"/>
</dbReference>
<dbReference type="Proteomes" id="UP000808372">
    <property type="component" value="Chromosome 18"/>
</dbReference>
<dbReference type="KEGG" id="snh:120063047"/>
<evidence type="ECO:0000259" key="4">
    <source>
        <dbReference type="PROSITE" id="PS51860"/>
    </source>
</evidence>
<dbReference type="GO" id="GO:0005826">
    <property type="term" value="C:actomyosin contractile ring"/>
    <property type="evidence" value="ECO:0007669"/>
    <property type="project" value="TreeGrafter"/>
</dbReference>
<evidence type="ECO:0000256" key="1">
    <source>
        <dbReference type="PROSITE-ProRule" id="PRU01207"/>
    </source>
</evidence>
<evidence type="ECO:0000313" key="6">
    <source>
        <dbReference type="RefSeq" id="XP_038869096.1"/>
    </source>
</evidence>
<evidence type="ECO:0000259" key="3">
    <source>
        <dbReference type="PROSITE" id="PS50003"/>
    </source>
</evidence>
<gene>
    <name evidence="6" type="primary">LOC120063047</name>
</gene>
<organism evidence="5 6">
    <name type="scientific">Salvelinus namaycush</name>
    <name type="common">Lake trout</name>
    <name type="synonym">Salmo namaycush</name>
    <dbReference type="NCBI Taxonomy" id="8040"/>
    <lineage>
        <taxon>Eukaryota</taxon>
        <taxon>Metazoa</taxon>
        <taxon>Chordata</taxon>
        <taxon>Craniata</taxon>
        <taxon>Vertebrata</taxon>
        <taxon>Euteleostomi</taxon>
        <taxon>Actinopterygii</taxon>
        <taxon>Neopterygii</taxon>
        <taxon>Teleostei</taxon>
        <taxon>Protacanthopterygii</taxon>
        <taxon>Salmoniformes</taxon>
        <taxon>Salmonidae</taxon>
        <taxon>Salmoninae</taxon>
        <taxon>Salvelinus</taxon>
    </lineage>
</organism>
<dbReference type="PROSITE" id="PS51860">
    <property type="entry name" value="REM_1"/>
    <property type="match status" value="1"/>
</dbReference>
<name>A0A8U1F3I9_SALNM</name>
<feature type="domain" description="PH" evidence="3">
    <location>
        <begin position="314"/>
        <end position="421"/>
    </location>
</feature>
<feature type="domain" description="REM-1" evidence="4">
    <location>
        <begin position="18"/>
        <end position="93"/>
    </location>
</feature>
<dbReference type="GO" id="GO:0007165">
    <property type="term" value="P:signal transduction"/>
    <property type="evidence" value="ECO:0007669"/>
    <property type="project" value="InterPro"/>
</dbReference>
<dbReference type="Pfam" id="PF00169">
    <property type="entry name" value="PH"/>
    <property type="match status" value="1"/>
</dbReference>
<dbReference type="SMART" id="SM00742">
    <property type="entry name" value="Hr1"/>
    <property type="match status" value="1"/>
</dbReference>
<feature type="compositionally biased region" description="Basic residues" evidence="2">
    <location>
        <begin position="507"/>
        <end position="520"/>
    </location>
</feature>
<dbReference type="PROSITE" id="PS50003">
    <property type="entry name" value="PH_DOMAIN"/>
    <property type="match status" value="1"/>
</dbReference>
<dbReference type="InterPro" id="IPR011993">
    <property type="entry name" value="PH-like_dom_sf"/>
</dbReference>
<accession>A0A8U1F3I9</accession>
<dbReference type="CDD" id="cd13249">
    <property type="entry name" value="PH_rhotekin2"/>
    <property type="match status" value="1"/>
</dbReference>
<dbReference type="Gene3D" id="2.30.29.30">
    <property type="entry name" value="Pleckstrin-homology domain (PH domain)/Phosphotyrosine-binding domain (PTB)"/>
    <property type="match status" value="1"/>
</dbReference>
<dbReference type="Pfam" id="PF08174">
    <property type="entry name" value="Anillin"/>
    <property type="match status" value="1"/>
</dbReference>
<sequence>MPMDRYADMEDKLRILEDLNMMYIRQIALSLQDSDIQKKIDHEIRMRDGACKLLAACSQRDQALEAAKSLLTCNTRIMAYMSELQRMKEAQVMQRVARRSDGTRSSDAGPMDDRLPCKSKVAISDLRIPLMWKDTEYFKNKGELHRCAVFCLLQVGGEIHDTDMVMVDRTLTDICFDNTIVFSEASPGFELRVELYSCCSEEDYSAGSAPRKLASKLSSSLGRSAGKKLRVAMDPGACSPTSHGGAATLLLPGPAVAGPKYHLLAHTSLSLSHVQDSFRTHDLSISGNEECSYWVPLYGSACCRLAAQPHCMTQQMMSGCLKVKQLGGDPQSWTNVYGVLKGTNLFCYHRQEDMEANVEPAFTIAINKETRIRASEKDPHSKAQSICISNQYGGEEVTHTLSADSREETHRWMEAFWQQFYDMSQWKQCCDDLMKIELPSPRKPAIVTSKQGSLYHEIVIDTSDDISTVTDILTRQMQELELRSQLGTSPPWMSLFEESPGGPRTPRLARHSPRSPHRLPHSPLSSLRCPWPGLLSSDASLTSDSDSPCSTSPCSRHRGWAEPLSLSSPRFRHRGWAEPLSLSSPRFRPRTLSLDAKLSTLRGRGYGGVLQCSCQPPSSSSLAPIPAQCVPQATLSCSSSTSSNSSSEGSHSPSSLDGTPFSRPSSARRSLMNLRAKLDPRNWLQSQV</sequence>
<proteinExistence type="predicted"/>
<dbReference type="PANTHER" id="PTHR21538:SF19">
    <property type="entry name" value="RHOTEKIN"/>
    <property type="match status" value="1"/>
</dbReference>
<evidence type="ECO:0000313" key="5">
    <source>
        <dbReference type="Proteomes" id="UP000808372"/>
    </source>
</evidence>
<reference evidence="6" key="1">
    <citation type="submission" date="2025-08" db="UniProtKB">
        <authorList>
            <consortium name="RefSeq"/>
        </authorList>
    </citation>
    <scope>IDENTIFICATION</scope>
    <source>
        <tissue evidence="6">White muscle</tissue>
    </source>
</reference>
<dbReference type="InterPro" id="IPR011072">
    <property type="entry name" value="HR1_rho-bd"/>
</dbReference>
<dbReference type="InterPro" id="IPR001849">
    <property type="entry name" value="PH_domain"/>
</dbReference>
<dbReference type="GO" id="GO:0000281">
    <property type="term" value="P:mitotic cytokinesis"/>
    <property type="evidence" value="ECO:0007669"/>
    <property type="project" value="TreeGrafter"/>
</dbReference>
<evidence type="ECO:0000256" key="2">
    <source>
        <dbReference type="SAM" id="MobiDB-lite"/>
    </source>
</evidence>
<dbReference type="RefSeq" id="XP_038869096.1">
    <property type="nucleotide sequence ID" value="XM_039013168.1"/>
</dbReference>
<dbReference type="AlphaFoldDB" id="A0A8U1F3I9"/>
<dbReference type="SMART" id="SM00233">
    <property type="entry name" value="PH"/>
    <property type="match status" value="1"/>
</dbReference>